<dbReference type="GO" id="GO:0004673">
    <property type="term" value="F:protein histidine kinase activity"/>
    <property type="evidence" value="ECO:0007669"/>
    <property type="project" value="UniProtKB-EC"/>
</dbReference>
<dbReference type="PRINTS" id="PR00344">
    <property type="entry name" value="BCTRLSENSOR"/>
</dbReference>
<keyword evidence="7" id="KW-0902">Two-component regulatory system</keyword>
<dbReference type="Pfam" id="PF02518">
    <property type="entry name" value="HATPase_c"/>
    <property type="match status" value="1"/>
</dbReference>
<protein>
    <recommendedName>
        <fullName evidence="2">histidine kinase</fullName>
        <ecNumber evidence="2">2.7.13.3</ecNumber>
    </recommendedName>
</protein>
<keyword evidence="5 10" id="KW-0418">Kinase</keyword>
<evidence type="ECO:0000313" key="10">
    <source>
        <dbReference type="EMBL" id="TPG11950.1"/>
    </source>
</evidence>
<dbReference type="PANTHER" id="PTHR43065">
    <property type="entry name" value="SENSOR HISTIDINE KINASE"/>
    <property type="match status" value="1"/>
</dbReference>
<evidence type="ECO:0000256" key="7">
    <source>
        <dbReference type="ARBA" id="ARBA00023012"/>
    </source>
</evidence>
<dbReference type="PROSITE" id="PS50109">
    <property type="entry name" value="HIS_KIN"/>
    <property type="match status" value="1"/>
</dbReference>
<dbReference type="PANTHER" id="PTHR43065:SF46">
    <property type="entry name" value="C4-DICARBOXYLATE TRANSPORT SENSOR PROTEIN DCTB"/>
    <property type="match status" value="1"/>
</dbReference>
<proteinExistence type="predicted"/>
<dbReference type="GO" id="GO:0005524">
    <property type="term" value="F:ATP binding"/>
    <property type="evidence" value="ECO:0007669"/>
    <property type="project" value="UniProtKB-KW"/>
</dbReference>
<keyword evidence="8" id="KW-0472">Membrane</keyword>
<dbReference type="OrthoDB" id="1931120at2"/>
<feature type="transmembrane region" description="Helical" evidence="8">
    <location>
        <begin position="7"/>
        <end position="29"/>
    </location>
</feature>
<evidence type="ECO:0000313" key="11">
    <source>
        <dbReference type="Proteomes" id="UP000319486"/>
    </source>
</evidence>
<dbReference type="InterPro" id="IPR036890">
    <property type="entry name" value="HATPase_C_sf"/>
</dbReference>
<reference evidence="10 11" key="1">
    <citation type="journal article" date="2019" name="Environ. Microbiol.">
        <title>Species interactions and distinct microbial communities in high Arctic permafrost affected cryosols are associated with the CH4 and CO2 gas fluxes.</title>
        <authorList>
            <person name="Altshuler I."/>
            <person name="Hamel J."/>
            <person name="Turney S."/>
            <person name="Magnuson E."/>
            <person name="Levesque R."/>
            <person name="Greer C."/>
            <person name="Whyte L.G."/>
        </authorList>
    </citation>
    <scope>NUCLEOTIDE SEQUENCE [LARGE SCALE GENOMIC DNA]</scope>
    <source>
        <strain evidence="10 11">S13Y</strain>
    </source>
</reference>
<dbReference type="Pfam" id="PF08448">
    <property type="entry name" value="PAS_4"/>
    <property type="match status" value="1"/>
</dbReference>
<dbReference type="InterPro" id="IPR005467">
    <property type="entry name" value="His_kinase_dom"/>
</dbReference>
<dbReference type="EMBL" id="RCZO01000001">
    <property type="protein sequence ID" value="TPG11950.1"/>
    <property type="molecule type" value="Genomic_DNA"/>
</dbReference>
<feature type="transmembrane region" description="Helical" evidence="8">
    <location>
        <begin position="35"/>
        <end position="54"/>
    </location>
</feature>
<evidence type="ECO:0000259" key="9">
    <source>
        <dbReference type="PROSITE" id="PS50109"/>
    </source>
</evidence>
<keyword evidence="8" id="KW-1133">Transmembrane helix</keyword>
<dbReference type="Proteomes" id="UP000319486">
    <property type="component" value="Unassembled WGS sequence"/>
</dbReference>
<dbReference type="InterPro" id="IPR013656">
    <property type="entry name" value="PAS_4"/>
</dbReference>
<dbReference type="Gene3D" id="3.30.450.20">
    <property type="entry name" value="PAS domain"/>
    <property type="match status" value="1"/>
</dbReference>
<dbReference type="AlphaFoldDB" id="A0A502CH32"/>
<keyword evidence="4" id="KW-0547">Nucleotide-binding</keyword>
<keyword evidence="11" id="KW-1185">Reference proteome</keyword>
<evidence type="ECO:0000256" key="5">
    <source>
        <dbReference type="ARBA" id="ARBA00022777"/>
    </source>
</evidence>
<feature type="domain" description="Histidine kinase" evidence="9">
    <location>
        <begin position="227"/>
        <end position="432"/>
    </location>
</feature>
<comment type="catalytic activity">
    <reaction evidence="1">
        <text>ATP + protein L-histidine = ADP + protein N-phospho-L-histidine.</text>
        <dbReference type="EC" id="2.7.13.3"/>
    </reaction>
</comment>
<dbReference type="InterPro" id="IPR004358">
    <property type="entry name" value="Sig_transdc_His_kin-like_C"/>
</dbReference>
<evidence type="ECO:0000256" key="2">
    <source>
        <dbReference type="ARBA" id="ARBA00012438"/>
    </source>
</evidence>
<sequence length="432" mass="47096">MPAFERRVLLGGWLVALPALIGIAVLLLIGIPDRVLCWSLAIAVMVATALIARWQHRRVVYPLYTLAGLLEALREGDYSMRGVRGGVLGDAIYDVNALADRLQQERLQFEDSSRLLGKTLAALDSAVLVFDHDVRLRLLNPAAQRLLAGDRSTLIGRQASELALDALLAAPDARVIKHTFPGRSGRFDIRHAPLRNEGRSGQLLVINDVGRVLREEERQAWQRLLRVLGHEVNNSLASIHSLAGTLATLIEREPLADDWREDSRSGLQVIGNRAESLARFLAGYSRLAALPPPQKREFDLAALVQTVARLEQRTDVQVDAGAPLHVQADPDQLEQALINLLRNAVEASSMTGGRVVTRWRAEGERVLIEILDDGPGLPGSDNLFVPFFTTKPGGSGIGLALVRQIAEAHEGGVSLSARSDAPGVMAQLWLPL</sequence>
<keyword evidence="6" id="KW-0067">ATP-binding</keyword>
<name>A0A502CH32_9GAMM</name>
<dbReference type="InterPro" id="IPR003594">
    <property type="entry name" value="HATPase_dom"/>
</dbReference>
<dbReference type="Gene3D" id="3.30.565.10">
    <property type="entry name" value="Histidine kinase-like ATPase, C-terminal domain"/>
    <property type="match status" value="1"/>
</dbReference>
<keyword evidence="3" id="KW-0808">Transferase</keyword>
<dbReference type="InterPro" id="IPR035965">
    <property type="entry name" value="PAS-like_dom_sf"/>
</dbReference>
<evidence type="ECO:0000256" key="4">
    <source>
        <dbReference type="ARBA" id="ARBA00022741"/>
    </source>
</evidence>
<keyword evidence="8" id="KW-0812">Transmembrane</keyword>
<evidence type="ECO:0000256" key="8">
    <source>
        <dbReference type="SAM" id="Phobius"/>
    </source>
</evidence>
<dbReference type="SUPFAM" id="SSF55785">
    <property type="entry name" value="PYP-like sensor domain (PAS domain)"/>
    <property type="match status" value="1"/>
</dbReference>
<gene>
    <name evidence="10" type="ORF">EAH88_04565</name>
</gene>
<dbReference type="GO" id="GO:0000160">
    <property type="term" value="P:phosphorelay signal transduction system"/>
    <property type="evidence" value="ECO:0007669"/>
    <property type="project" value="UniProtKB-KW"/>
</dbReference>
<dbReference type="SUPFAM" id="SSF55874">
    <property type="entry name" value="ATPase domain of HSP90 chaperone/DNA topoisomerase II/histidine kinase"/>
    <property type="match status" value="1"/>
</dbReference>
<evidence type="ECO:0000256" key="6">
    <source>
        <dbReference type="ARBA" id="ARBA00022840"/>
    </source>
</evidence>
<evidence type="ECO:0000256" key="3">
    <source>
        <dbReference type="ARBA" id="ARBA00022679"/>
    </source>
</evidence>
<comment type="caution">
    <text evidence="10">The sequence shown here is derived from an EMBL/GenBank/DDBJ whole genome shotgun (WGS) entry which is preliminary data.</text>
</comment>
<accession>A0A502CH32</accession>
<dbReference type="SMART" id="SM00387">
    <property type="entry name" value="HATPase_c"/>
    <property type="match status" value="1"/>
</dbReference>
<dbReference type="EC" id="2.7.13.3" evidence="2"/>
<evidence type="ECO:0000256" key="1">
    <source>
        <dbReference type="ARBA" id="ARBA00000085"/>
    </source>
</evidence>
<organism evidence="10 11">
    <name type="scientific">Rhodanobacter glycinis</name>
    <dbReference type="NCBI Taxonomy" id="582702"/>
    <lineage>
        <taxon>Bacteria</taxon>
        <taxon>Pseudomonadati</taxon>
        <taxon>Pseudomonadota</taxon>
        <taxon>Gammaproteobacteria</taxon>
        <taxon>Lysobacterales</taxon>
        <taxon>Rhodanobacteraceae</taxon>
        <taxon>Rhodanobacter</taxon>
    </lineage>
</organism>